<proteinExistence type="predicted"/>
<keyword evidence="2" id="KW-1185">Reference proteome</keyword>
<protein>
    <submittedName>
        <fullName evidence="1">Uncharacterized protein</fullName>
    </submittedName>
</protein>
<evidence type="ECO:0000313" key="1">
    <source>
        <dbReference type="EMBL" id="PKU47931.1"/>
    </source>
</evidence>
<organism evidence="1 2">
    <name type="scientific">Limosa lapponica baueri</name>
    <dbReference type="NCBI Taxonomy" id="1758121"/>
    <lineage>
        <taxon>Eukaryota</taxon>
        <taxon>Metazoa</taxon>
        <taxon>Chordata</taxon>
        <taxon>Craniata</taxon>
        <taxon>Vertebrata</taxon>
        <taxon>Euteleostomi</taxon>
        <taxon>Archelosauria</taxon>
        <taxon>Archosauria</taxon>
        <taxon>Dinosauria</taxon>
        <taxon>Saurischia</taxon>
        <taxon>Theropoda</taxon>
        <taxon>Coelurosauria</taxon>
        <taxon>Aves</taxon>
        <taxon>Neognathae</taxon>
        <taxon>Neoaves</taxon>
        <taxon>Charadriiformes</taxon>
        <taxon>Scolopacidae</taxon>
        <taxon>Limosa</taxon>
    </lineage>
</organism>
<reference evidence="2" key="1">
    <citation type="submission" date="2017-11" db="EMBL/GenBank/DDBJ databases">
        <authorList>
            <person name="Lima N.C."/>
            <person name="Parody-Merino A.M."/>
            <person name="Battley P.F."/>
            <person name="Fidler A.E."/>
            <person name="Prosdocimi F."/>
        </authorList>
    </citation>
    <scope>NUCLEOTIDE SEQUENCE [LARGE SCALE GENOMIC DNA]</scope>
</reference>
<dbReference type="Proteomes" id="UP000233556">
    <property type="component" value="Unassembled WGS sequence"/>
</dbReference>
<evidence type="ECO:0000313" key="2">
    <source>
        <dbReference type="Proteomes" id="UP000233556"/>
    </source>
</evidence>
<accession>A0A2I0UPH8</accession>
<dbReference type="AlphaFoldDB" id="A0A2I0UPH8"/>
<name>A0A2I0UPH8_LIMLA</name>
<gene>
    <name evidence="1" type="ORF">llap_1781</name>
</gene>
<sequence length="127" mass="13970">MGESLLRQESGTCLLALLERSEWSQAVSYYRPLSPSIQPVQIPLQGLSTLQQVDTPTQLGVICKFAEGALDPLVQIIDKDVEENLPQYQALGDITRDRPPTGFNSIHHHSLGPALQPVFNPVESIPI</sequence>
<dbReference type="EMBL" id="KZ505665">
    <property type="protein sequence ID" value="PKU47931.1"/>
    <property type="molecule type" value="Genomic_DNA"/>
</dbReference>
<reference evidence="2" key="2">
    <citation type="submission" date="2017-12" db="EMBL/GenBank/DDBJ databases">
        <title>Genome sequence of the Bar-tailed Godwit (Limosa lapponica baueri).</title>
        <authorList>
            <person name="Lima N.C.B."/>
            <person name="Parody-Merino A.M."/>
            <person name="Battley P.F."/>
            <person name="Fidler A.E."/>
            <person name="Prosdocimi F."/>
        </authorList>
    </citation>
    <scope>NUCLEOTIDE SEQUENCE [LARGE SCALE GENOMIC DNA]</scope>
</reference>